<proteinExistence type="inferred from homology"/>
<dbReference type="CDD" id="cd02968">
    <property type="entry name" value="SCO"/>
    <property type="match status" value="1"/>
</dbReference>
<evidence type="ECO:0000313" key="3">
    <source>
        <dbReference type="EMBL" id="KAK7232658.1"/>
    </source>
</evidence>
<organism evidence="3 4">
    <name type="scientific">Aureococcus anophagefferens</name>
    <name type="common">Harmful bloom alga</name>
    <dbReference type="NCBI Taxonomy" id="44056"/>
    <lineage>
        <taxon>Eukaryota</taxon>
        <taxon>Sar</taxon>
        <taxon>Stramenopiles</taxon>
        <taxon>Ochrophyta</taxon>
        <taxon>Pelagophyceae</taxon>
        <taxon>Pelagomonadales</taxon>
        <taxon>Pelagomonadaceae</taxon>
        <taxon>Aureococcus</taxon>
    </lineage>
</organism>
<name>A0ABR1FKR0_AURAN</name>
<dbReference type="Pfam" id="PF02630">
    <property type="entry name" value="SCO1-SenC"/>
    <property type="match status" value="1"/>
</dbReference>
<comment type="caution">
    <text evidence="3">The sequence shown here is derived from an EMBL/GenBank/DDBJ whole genome shotgun (WGS) entry which is preliminary data.</text>
</comment>
<evidence type="ECO:0000256" key="1">
    <source>
        <dbReference type="ARBA" id="ARBA00010996"/>
    </source>
</evidence>
<keyword evidence="2" id="KW-0812">Transmembrane</keyword>
<sequence length="236" mass="25550">MHLSMLRRARPLLPRRALASSNAPRIKAPIGWGGLALVGAAGGGLAVYYNVEKEKRQTAAAKKQTTYGVPSLGGPWTLVDAADGAAVTDASYRGSYVLMYFGFSKCPDICPAELVKVGDVLRRLDGLAGAPAVKPLFVSLDPKRDSLEQLRAYASDFDPRVSFLTGTPQQLKAAAKAYRVYSSISDDDKDADDYLIDHSIVLYFLGPDGKFLDFFTQATEPPTIVEKICAHHEALK</sequence>
<dbReference type="InterPro" id="IPR003782">
    <property type="entry name" value="SCO1/SenC"/>
</dbReference>
<dbReference type="PANTHER" id="PTHR12151:SF5">
    <property type="entry name" value="AT19154P"/>
    <property type="match status" value="1"/>
</dbReference>
<dbReference type="InterPro" id="IPR036249">
    <property type="entry name" value="Thioredoxin-like_sf"/>
</dbReference>
<dbReference type="EMBL" id="JBBJCI010000367">
    <property type="protein sequence ID" value="KAK7232658.1"/>
    <property type="molecule type" value="Genomic_DNA"/>
</dbReference>
<evidence type="ECO:0000256" key="2">
    <source>
        <dbReference type="SAM" id="Phobius"/>
    </source>
</evidence>
<keyword evidence="4" id="KW-1185">Reference proteome</keyword>
<dbReference type="Gene3D" id="3.40.30.10">
    <property type="entry name" value="Glutaredoxin"/>
    <property type="match status" value="1"/>
</dbReference>
<dbReference type="Proteomes" id="UP001363151">
    <property type="component" value="Unassembled WGS sequence"/>
</dbReference>
<dbReference type="SUPFAM" id="SSF52833">
    <property type="entry name" value="Thioredoxin-like"/>
    <property type="match status" value="1"/>
</dbReference>
<reference evidence="3 4" key="1">
    <citation type="submission" date="2024-03" db="EMBL/GenBank/DDBJ databases">
        <title>Aureococcus anophagefferens CCMP1851 and Kratosvirus quantuckense: Draft genome of a second virus-susceptible host strain in the model system.</title>
        <authorList>
            <person name="Chase E."/>
            <person name="Truchon A.R."/>
            <person name="Schepens W."/>
            <person name="Wilhelm S.W."/>
        </authorList>
    </citation>
    <scope>NUCLEOTIDE SEQUENCE [LARGE SCALE GENOMIC DNA]</scope>
    <source>
        <strain evidence="3 4">CCMP1851</strain>
    </source>
</reference>
<keyword evidence="2" id="KW-1133">Transmembrane helix</keyword>
<comment type="similarity">
    <text evidence="1">Belongs to the SCO1/2 family.</text>
</comment>
<dbReference type="PANTHER" id="PTHR12151">
    <property type="entry name" value="ELECTRON TRANSPORT PROTIN SCO1/SENC FAMILY MEMBER"/>
    <property type="match status" value="1"/>
</dbReference>
<keyword evidence="2" id="KW-0472">Membrane</keyword>
<evidence type="ECO:0000313" key="4">
    <source>
        <dbReference type="Proteomes" id="UP001363151"/>
    </source>
</evidence>
<accession>A0ABR1FKR0</accession>
<protein>
    <submittedName>
        <fullName evidence="3">SCO1-like protein</fullName>
    </submittedName>
</protein>
<feature type="transmembrane region" description="Helical" evidence="2">
    <location>
        <begin position="30"/>
        <end position="49"/>
    </location>
</feature>
<gene>
    <name evidence="3" type="ORF">SO694_00035334</name>
</gene>